<dbReference type="GO" id="GO:0022857">
    <property type="term" value="F:transmembrane transporter activity"/>
    <property type="evidence" value="ECO:0007669"/>
    <property type="project" value="InterPro"/>
</dbReference>
<dbReference type="InterPro" id="IPR017779">
    <property type="entry name" value="ABC_UrtB_bac"/>
</dbReference>
<dbReference type="InterPro" id="IPR001851">
    <property type="entry name" value="ABC_transp_permease"/>
</dbReference>
<feature type="transmembrane region" description="Helical" evidence="9">
    <location>
        <begin position="363"/>
        <end position="387"/>
    </location>
</feature>
<dbReference type="Pfam" id="PF02653">
    <property type="entry name" value="BPD_transp_2"/>
    <property type="match status" value="1"/>
</dbReference>
<evidence type="ECO:0000256" key="4">
    <source>
        <dbReference type="ARBA" id="ARBA00022692"/>
    </source>
</evidence>
<feature type="transmembrane region" description="Helical" evidence="9">
    <location>
        <begin position="495"/>
        <end position="515"/>
    </location>
</feature>
<feature type="transmembrane region" description="Helical" evidence="9">
    <location>
        <begin position="546"/>
        <end position="566"/>
    </location>
</feature>
<keyword evidence="10" id="KW-0732">Signal</keyword>
<dbReference type="PANTHER" id="PTHR11795:SF447">
    <property type="entry name" value="ABC TRANSPORTER PERMEASE PROTEIN"/>
    <property type="match status" value="1"/>
</dbReference>
<feature type="transmembrane region" description="Helical" evidence="9">
    <location>
        <begin position="618"/>
        <end position="635"/>
    </location>
</feature>
<keyword evidence="5" id="KW-0029">Amino-acid transport</keyword>
<dbReference type="GO" id="GO:0006865">
    <property type="term" value="P:amino acid transport"/>
    <property type="evidence" value="ECO:0007669"/>
    <property type="project" value="UniProtKB-KW"/>
</dbReference>
<keyword evidence="3" id="KW-1003">Cell membrane</keyword>
<dbReference type="InterPro" id="IPR052157">
    <property type="entry name" value="BCAA_transport_permease"/>
</dbReference>
<dbReference type="EMBL" id="JAGQAF010000004">
    <property type="protein sequence ID" value="MCE8537343.1"/>
    <property type="molecule type" value="Genomic_DNA"/>
</dbReference>
<keyword evidence="7 9" id="KW-0472">Membrane</keyword>
<feature type="chain" id="PRO_5040181688" evidence="10">
    <location>
        <begin position="21"/>
        <end position="650"/>
    </location>
</feature>
<dbReference type="CDD" id="cd06582">
    <property type="entry name" value="TM_PBP1_LivH_like"/>
    <property type="match status" value="1"/>
</dbReference>
<evidence type="ECO:0000313" key="12">
    <source>
        <dbReference type="Proteomes" id="UP000813672"/>
    </source>
</evidence>
<dbReference type="Proteomes" id="UP000813672">
    <property type="component" value="Unassembled WGS sequence"/>
</dbReference>
<evidence type="ECO:0000313" key="11">
    <source>
        <dbReference type="EMBL" id="MCE8537343.1"/>
    </source>
</evidence>
<dbReference type="AlphaFoldDB" id="A0A9Q3ZLT2"/>
<feature type="transmembrane region" description="Helical" evidence="9">
    <location>
        <begin position="416"/>
        <end position="434"/>
    </location>
</feature>
<dbReference type="NCBIfam" id="TIGR03409">
    <property type="entry name" value="urea_trans_UrtB"/>
    <property type="match status" value="1"/>
</dbReference>
<evidence type="ECO:0000256" key="2">
    <source>
        <dbReference type="ARBA" id="ARBA00022448"/>
    </source>
</evidence>
<organism evidence="11 12">
    <name type="scientific">Ruegeria pomeroyi</name>
    <dbReference type="NCBI Taxonomy" id="89184"/>
    <lineage>
        <taxon>Bacteria</taxon>
        <taxon>Pseudomonadati</taxon>
        <taxon>Pseudomonadota</taxon>
        <taxon>Alphaproteobacteria</taxon>
        <taxon>Rhodobacterales</taxon>
        <taxon>Roseobacteraceae</taxon>
        <taxon>Ruegeria</taxon>
    </lineage>
</organism>
<accession>A0A9Q3ZLT2</accession>
<evidence type="ECO:0000256" key="1">
    <source>
        <dbReference type="ARBA" id="ARBA00004651"/>
    </source>
</evidence>
<keyword evidence="6 9" id="KW-1133">Transmembrane helix</keyword>
<comment type="subcellular location">
    <subcellularLocation>
        <location evidence="1">Cell membrane</location>
        <topology evidence="1">Multi-pass membrane protein</topology>
    </subcellularLocation>
</comment>
<sequence length="650" mass="69065">MFRLLLASLALVGTCLTASAQEAALQTILQEHRATIAESSRKTIGPAIDAIAASGLPQAQRMLETWAAKDMWMRKSDGLFFAGRKGEGRTYVLTDFDTGATVGSFASSELAQLKPNSGIRAMIGTALVRFQLSDPDRGKRLSALDSIQRAPEAALLPPLRASIEAEPDVEIKARKQRLERLLTIGYDTDPRARVQAIDDMSDGLGLDLRAALNPLLVTTRHAAPALPDEANIAAVLEPGAAGLSVVDAYDLLVARDLAPPRVSQDDIRNALEAHIVGGRVGDVPVAQLDTDAARAQAYAALARAGAVPALVTQADMAAAVAGHVFFDAYVEPSRAVTEAARQALDRIDLKVGMNQTLDLALDAVSLASIYFLAAIGLAITFGVMGVINMAHGEFIMMGAYTGYVVQQVIPDHTLSIIVAIPMAFAVTFAAGVAMERLVIRWLYARPLETLLATFGISIALQQLAKNIFGTQARPLTAPGWLDGAWVLNDVVSISYIRIAIFALALIFLALFLYIAKRTRLGLEMRAVTQNPRMAGSMGINPGRVNMLTFGLGSGIAGIAGVAIGLFAKVTSDLGSDYIVQSFMTVVVGGVGNIWGALAGAGMIGFLQKGIEWMNPSNTLAAQTYMIVFIIIFIQFRPRGIIALKGRAAGD</sequence>
<evidence type="ECO:0000256" key="5">
    <source>
        <dbReference type="ARBA" id="ARBA00022970"/>
    </source>
</evidence>
<evidence type="ECO:0000256" key="10">
    <source>
        <dbReference type="SAM" id="SignalP"/>
    </source>
</evidence>
<evidence type="ECO:0000256" key="7">
    <source>
        <dbReference type="ARBA" id="ARBA00023136"/>
    </source>
</evidence>
<dbReference type="PANTHER" id="PTHR11795">
    <property type="entry name" value="BRANCHED-CHAIN AMINO ACID TRANSPORT SYSTEM PERMEASE PROTEIN LIVH"/>
    <property type="match status" value="1"/>
</dbReference>
<evidence type="ECO:0000256" key="8">
    <source>
        <dbReference type="ARBA" id="ARBA00037998"/>
    </source>
</evidence>
<comment type="similarity">
    <text evidence="8">Belongs to the binding-protein-dependent transport system permease family. LivHM subfamily.</text>
</comment>
<keyword evidence="2" id="KW-0813">Transport</keyword>
<dbReference type="GO" id="GO:0005886">
    <property type="term" value="C:plasma membrane"/>
    <property type="evidence" value="ECO:0007669"/>
    <property type="project" value="UniProtKB-SubCell"/>
</dbReference>
<evidence type="ECO:0000256" key="3">
    <source>
        <dbReference type="ARBA" id="ARBA00022475"/>
    </source>
</evidence>
<keyword evidence="4 9" id="KW-0812">Transmembrane</keyword>
<reference evidence="11" key="1">
    <citation type="journal article" date="2021" name="Environ. Microbiol.">
        <title>Cryptic niche differentiation of novel sediment ecotypes of Rugeria pomeroyi correlates with nitrate respiration.</title>
        <authorList>
            <person name="Lin X."/>
            <person name="McNichol J."/>
            <person name="Chu X."/>
            <person name="Qian Y."/>
            <person name="Luo H."/>
        </authorList>
    </citation>
    <scope>NUCLEOTIDE SEQUENCE</scope>
    <source>
        <strain evidence="11">SZCCDBB064</strain>
    </source>
</reference>
<protein>
    <submittedName>
        <fullName evidence="11">Urea ABC transporter permease subunit UrtB</fullName>
    </submittedName>
</protein>
<gene>
    <name evidence="11" type="primary">urtB</name>
    <name evidence="11" type="ORF">KBY27_07715</name>
</gene>
<evidence type="ECO:0000256" key="6">
    <source>
        <dbReference type="ARBA" id="ARBA00022989"/>
    </source>
</evidence>
<feature type="signal peptide" evidence="10">
    <location>
        <begin position="1"/>
        <end position="20"/>
    </location>
</feature>
<proteinExistence type="inferred from homology"/>
<evidence type="ECO:0000256" key="9">
    <source>
        <dbReference type="SAM" id="Phobius"/>
    </source>
</evidence>
<comment type="caution">
    <text evidence="11">The sequence shown here is derived from an EMBL/GenBank/DDBJ whole genome shotgun (WGS) entry which is preliminary data.</text>
</comment>
<name>A0A9Q3ZLT2_9RHOB</name>
<dbReference type="RefSeq" id="WP_234219200.1">
    <property type="nucleotide sequence ID" value="NZ_JAGQAF010000004.1"/>
</dbReference>
<feature type="transmembrane region" description="Helical" evidence="9">
    <location>
        <begin position="578"/>
        <end position="606"/>
    </location>
</feature>